<dbReference type="Proteomes" id="UP000198906">
    <property type="component" value="Unassembled WGS sequence"/>
</dbReference>
<dbReference type="AlphaFoldDB" id="A0A1C6S392"/>
<evidence type="ECO:0000313" key="2">
    <source>
        <dbReference type="Proteomes" id="UP000198906"/>
    </source>
</evidence>
<proteinExistence type="predicted"/>
<organism evidence="1 2">
    <name type="scientific">Micromonospora inyonensis</name>
    <dbReference type="NCBI Taxonomy" id="47866"/>
    <lineage>
        <taxon>Bacteria</taxon>
        <taxon>Bacillati</taxon>
        <taxon>Actinomycetota</taxon>
        <taxon>Actinomycetes</taxon>
        <taxon>Micromonosporales</taxon>
        <taxon>Micromonosporaceae</taxon>
        <taxon>Micromonospora</taxon>
    </lineage>
</organism>
<gene>
    <name evidence="1" type="ORF">GA0074694_3792</name>
</gene>
<evidence type="ECO:0000313" key="1">
    <source>
        <dbReference type="EMBL" id="SCL23947.1"/>
    </source>
</evidence>
<keyword evidence="2" id="KW-1185">Reference proteome</keyword>
<accession>A0A1C6S392</accession>
<name>A0A1C6S392_9ACTN</name>
<dbReference type="STRING" id="47866.GA0074694_3792"/>
<protein>
    <submittedName>
        <fullName evidence="1">Uncharacterized protein</fullName>
    </submittedName>
</protein>
<sequence>MITDACARLLPGSSPLTYLRDLLEINLVVIVRCRNPVRFPFNRYNEGRCRTRPRPPQNLLAGPFNSRHPCRLTTWHLVYPLCSPDNLPFQVAAFMYIDCALPGAGIGYHLRGRDFFVTNLWRKIIGVRAAARLLHTADTSGLIAIRTRNRIEPRVITYVDHAGLDRQVLLRHRSPWPRQDGSHPEPYQALPICGGSSRLYAPAELRWNFGLLMKVYQRPGYELDGSVQSN</sequence>
<reference evidence="2" key="1">
    <citation type="submission" date="2016-06" db="EMBL/GenBank/DDBJ databases">
        <authorList>
            <person name="Varghese N."/>
        </authorList>
    </citation>
    <scope>NUCLEOTIDE SEQUENCE [LARGE SCALE GENOMIC DNA]</scope>
    <source>
        <strain evidence="2">DSM 46123</strain>
    </source>
</reference>
<dbReference type="EMBL" id="FMHU01000002">
    <property type="protein sequence ID" value="SCL23947.1"/>
    <property type="molecule type" value="Genomic_DNA"/>
</dbReference>